<dbReference type="AlphaFoldDB" id="A0AAE3LLM4"/>
<comment type="similarity">
    <text evidence="1 6">Belongs to the glycosyl hydrolase 43 family.</text>
</comment>
<dbReference type="InterPro" id="IPR041542">
    <property type="entry name" value="GH43_C2"/>
</dbReference>
<dbReference type="Gene3D" id="2.60.120.200">
    <property type="match status" value="1"/>
</dbReference>
<dbReference type="InterPro" id="IPR023296">
    <property type="entry name" value="Glyco_hydro_beta-prop_sf"/>
</dbReference>
<organism evidence="8 9">
    <name type="scientific">Hominimerdicola aceti</name>
    <dbReference type="NCBI Taxonomy" id="2981726"/>
    <lineage>
        <taxon>Bacteria</taxon>
        <taxon>Bacillati</taxon>
        <taxon>Bacillota</taxon>
        <taxon>Clostridia</taxon>
        <taxon>Eubacteriales</taxon>
        <taxon>Oscillospiraceae</taxon>
        <taxon>Hominimerdicola</taxon>
    </lineage>
</organism>
<evidence type="ECO:0000256" key="2">
    <source>
        <dbReference type="ARBA" id="ARBA00022801"/>
    </source>
</evidence>
<evidence type="ECO:0000313" key="8">
    <source>
        <dbReference type="EMBL" id="MCU6705091.1"/>
    </source>
</evidence>
<evidence type="ECO:0000256" key="1">
    <source>
        <dbReference type="ARBA" id="ARBA00009865"/>
    </source>
</evidence>
<comment type="caution">
    <text evidence="8">The sequence shown here is derived from an EMBL/GenBank/DDBJ whole genome shotgun (WGS) entry which is preliminary data.</text>
</comment>
<dbReference type="Proteomes" id="UP001208131">
    <property type="component" value="Unassembled WGS sequence"/>
</dbReference>
<evidence type="ECO:0000256" key="5">
    <source>
        <dbReference type="PIRSR" id="PIRSR606710-2"/>
    </source>
</evidence>
<accession>A0AAE3LLM4</accession>
<dbReference type="InterPro" id="IPR051795">
    <property type="entry name" value="Glycosyl_Hydrlase_43"/>
</dbReference>
<dbReference type="SUPFAM" id="SSF49899">
    <property type="entry name" value="Concanavalin A-like lectins/glucanases"/>
    <property type="match status" value="1"/>
</dbReference>
<reference evidence="8 9" key="1">
    <citation type="journal article" date="2021" name="ISME Commun">
        <title>Automated analysis of genomic sequences facilitates high-throughput and comprehensive description of bacteria.</title>
        <authorList>
            <person name="Hitch T.C.A."/>
        </authorList>
    </citation>
    <scope>NUCLEOTIDE SEQUENCE [LARGE SCALE GENOMIC DNA]</scope>
    <source>
        <strain evidence="8 9">Sanger_31</strain>
    </source>
</reference>
<dbReference type="Gene3D" id="2.115.10.20">
    <property type="entry name" value="Glycosyl hydrolase domain, family 43"/>
    <property type="match status" value="1"/>
</dbReference>
<keyword evidence="9" id="KW-1185">Reference proteome</keyword>
<evidence type="ECO:0000259" key="7">
    <source>
        <dbReference type="Pfam" id="PF17851"/>
    </source>
</evidence>
<evidence type="ECO:0000313" key="9">
    <source>
        <dbReference type="Proteomes" id="UP001208131"/>
    </source>
</evidence>
<feature type="site" description="Important for catalytic activity, responsible for pKa modulation of the active site Glu and correct orientation of both the proton donor and substrate" evidence="5">
    <location>
        <position position="120"/>
    </location>
</feature>
<sequence length="505" mass="57384">MKYINPVISGFYPDPSICKAEGKYYLVCSSFQFFPGVPLYESDDLVNWKQIGHVLTRKSQLPLEGAGSCGGIYAPTIRYNNGRFYMVTTNVTNGGNFYVYTDDIHGEWSEPVYVQQGGIDPSLYFENGKAYFMSNGEDDEGNHGVTQCEIDIETGKKLTPSKTIWTGAGGRFLESPHLYKIKGEYYLMAAEGGTEYGHMIVYAKGKTPYGPFENYPHNPVLTNRNLGGYEIQGCGHGDLVEDENGNFWCVHLAFRMINMWVMHHITGREVYLVPVTFDENGWFTMGDNGTTRKEVETDRLGDIRQEFWKEYTFENTKVGREWCFMQNPDMNLYKLDKKRFELTPNEHTIFEADGSPAFICIRQKEMNLYVECKVEITEGEAGLVFYMTPDQHYEIALRRTDKGVELFRRLCIGDIRHEDHVIALPQGESSAVLCCNASNFTYNFSAKTLSGDIDLGGAQTKFLSTELAGNFTGVVIGLYAQKYEDKGNKAVFTEFRCENKEKYDS</sequence>
<proteinExistence type="inferred from homology"/>
<dbReference type="GO" id="GO:0004553">
    <property type="term" value="F:hydrolase activity, hydrolyzing O-glycosyl compounds"/>
    <property type="evidence" value="ECO:0007669"/>
    <property type="project" value="InterPro"/>
</dbReference>
<feature type="active site" description="Proton acceptor" evidence="4">
    <location>
        <position position="14"/>
    </location>
</feature>
<evidence type="ECO:0000256" key="4">
    <source>
        <dbReference type="PIRSR" id="PIRSR606710-1"/>
    </source>
</evidence>
<dbReference type="PANTHER" id="PTHR42812">
    <property type="entry name" value="BETA-XYLOSIDASE"/>
    <property type="match status" value="1"/>
</dbReference>
<dbReference type="PANTHER" id="PTHR42812:SF12">
    <property type="entry name" value="BETA-XYLOSIDASE-RELATED"/>
    <property type="match status" value="1"/>
</dbReference>
<protein>
    <submittedName>
        <fullName evidence="8">Glycoside hydrolase family 43 protein</fullName>
    </submittedName>
</protein>
<dbReference type="GO" id="GO:0005975">
    <property type="term" value="P:carbohydrate metabolic process"/>
    <property type="evidence" value="ECO:0007669"/>
    <property type="project" value="InterPro"/>
</dbReference>
<evidence type="ECO:0000256" key="3">
    <source>
        <dbReference type="ARBA" id="ARBA00023295"/>
    </source>
</evidence>
<dbReference type="SUPFAM" id="SSF75005">
    <property type="entry name" value="Arabinanase/levansucrase/invertase"/>
    <property type="match status" value="1"/>
</dbReference>
<feature type="active site" description="Proton donor" evidence="4">
    <location>
        <position position="174"/>
    </location>
</feature>
<gene>
    <name evidence="8" type="ORF">OCV57_04000</name>
</gene>
<evidence type="ECO:0000256" key="6">
    <source>
        <dbReference type="RuleBase" id="RU361187"/>
    </source>
</evidence>
<dbReference type="Pfam" id="PF17851">
    <property type="entry name" value="GH43_C2"/>
    <property type="match status" value="1"/>
</dbReference>
<feature type="domain" description="Beta-xylosidase C-terminal Concanavalin A-like" evidence="7">
    <location>
        <begin position="312"/>
        <end position="497"/>
    </location>
</feature>
<dbReference type="CDD" id="cd18617">
    <property type="entry name" value="GH43_XynB-like"/>
    <property type="match status" value="1"/>
</dbReference>
<dbReference type="Pfam" id="PF04616">
    <property type="entry name" value="Glyco_hydro_43"/>
    <property type="match status" value="1"/>
</dbReference>
<dbReference type="InterPro" id="IPR013320">
    <property type="entry name" value="ConA-like_dom_sf"/>
</dbReference>
<dbReference type="InterPro" id="IPR006710">
    <property type="entry name" value="Glyco_hydro_43"/>
</dbReference>
<dbReference type="EMBL" id="JAOQJZ010000003">
    <property type="protein sequence ID" value="MCU6705091.1"/>
    <property type="molecule type" value="Genomic_DNA"/>
</dbReference>
<keyword evidence="3 6" id="KW-0326">Glycosidase</keyword>
<keyword evidence="2 6" id="KW-0378">Hydrolase</keyword>
<dbReference type="RefSeq" id="WP_267300515.1">
    <property type="nucleotide sequence ID" value="NZ_JAOQJZ010000003.1"/>
</dbReference>
<name>A0AAE3LLM4_9FIRM</name>